<feature type="transmembrane region" description="Helical" evidence="11">
    <location>
        <begin position="201"/>
        <end position="223"/>
    </location>
</feature>
<dbReference type="Gene3D" id="1.20.1070.10">
    <property type="entry name" value="Rhodopsin 7-helix transmembrane proteins"/>
    <property type="match status" value="1"/>
</dbReference>
<dbReference type="PRINTS" id="PR00237">
    <property type="entry name" value="GPCRRHODOPSN"/>
</dbReference>
<reference evidence="14" key="2">
    <citation type="journal article" date="2013" name="Nat. Genet.">
        <title>The draft genomes of soft-shell turtle and green sea turtle yield insights into the development and evolution of the turtle-specific body plan.</title>
        <authorList>
            <person name="Wang Z."/>
            <person name="Pascual-Anaya J."/>
            <person name="Zadissa A."/>
            <person name="Li W."/>
            <person name="Niimura Y."/>
            <person name="Huang Z."/>
            <person name="Li C."/>
            <person name="White S."/>
            <person name="Xiong Z."/>
            <person name="Fang D."/>
            <person name="Wang B."/>
            <person name="Ming Y."/>
            <person name="Chen Y."/>
            <person name="Zheng Y."/>
            <person name="Kuraku S."/>
            <person name="Pignatelli M."/>
            <person name="Herrero J."/>
            <person name="Beal K."/>
            <person name="Nozawa M."/>
            <person name="Li Q."/>
            <person name="Wang J."/>
            <person name="Zhang H."/>
            <person name="Yu L."/>
            <person name="Shigenobu S."/>
            <person name="Wang J."/>
            <person name="Liu J."/>
            <person name="Flicek P."/>
            <person name="Searle S."/>
            <person name="Wang J."/>
            <person name="Kuratani S."/>
            <person name="Yin Y."/>
            <person name="Aken B."/>
            <person name="Zhang G."/>
            <person name="Irie N."/>
        </authorList>
    </citation>
    <scope>NUCLEOTIDE SEQUENCE [LARGE SCALE GENOMIC DNA]</scope>
    <source>
        <strain evidence="14">Daiwa-1</strain>
    </source>
</reference>
<evidence type="ECO:0000256" key="1">
    <source>
        <dbReference type="ARBA" id="ARBA00004651"/>
    </source>
</evidence>
<keyword evidence="7 11" id="KW-0472">Membrane</keyword>
<organism evidence="13 14">
    <name type="scientific">Pelodiscus sinensis</name>
    <name type="common">Chinese softshell turtle</name>
    <name type="synonym">Trionyx sinensis</name>
    <dbReference type="NCBI Taxonomy" id="13735"/>
    <lineage>
        <taxon>Eukaryota</taxon>
        <taxon>Metazoa</taxon>
        <taxon>Chordata</taxon>
        <taxon>Craniata</taxon>
        <taxon>Vertebrata</taxon>
        <taxon>Euteleostomi</taxon>
        <taxon>Archelosauria</taxon>
        <taxon>Testudinata</taxon>
        <taxon>Testudines</taxon>
        <taxon>Cryptodira</taxon>
        <taxon>Trionychia</taxon>
        <taxon>Trionychidae</taxon>
        <taxon>Pelodiscus</taxon>
    </lineage>
</organism>
<dbReference type="GeneTree" id="ENSGT01150000286988"/>
<feature type="transmembrane region" description="Helical" evidence="11">
    <location>
        <begin position="58"/>
        <end position="76"/>
    </location>
</feature>
<dbReference type="Pfam" id="PF13853">
    <property type="entry name" value="7tm_4"/>
    <property type="match status" value="1"/>
</dbReference>
<feature type="transmembrane region" description="Helical" evidence="11">
    <location>
        <begin position="138"/>
        <end position="156"/>
    </location>
</feature>
<evidence type="ECO:0000259" key="12">
    <source>
        <dbReference type="PROSITE" id="PS50262"/>
    </source>
</evidence>
<evidence type="ECO:0000256" key="5">
    <source>
        <dbReference type="ARBA" id="ARBA00022989"/>
    </source>
</evidence>
<evidence type="ECO:0000256" key="7">
    <source>
        <dbReference type="ARBA" id="ARBA00023136"/>
    </source>
</evidence>
<reference evidence="14" key="1">
    <citation type="submission" date="2011-10" db="EMBL/GenBank/DDBJ databases">
        <authorList>
            <consortium name="Soft-shell Turtle Genome Consortium"/>
        </authorList>
    </citation>
    <scope>NUCLEOTIDE SEQUENCE [LARGE SCALE GENOMIC DNA]</scope>
    <source>
        <strain evidence="14">Daiwa-1</strain>
    </source>
</reference>
<keyword evidence="2 11" id="KW-1003">Cell membrane</keyword>
<evidence type="ECO:0000313" key="13">
    <source>
        <dbReference type="Ensembl" id="ENSPSIP00000000296.1"/>
    </source>
</evidence>
<keyword evidence="5 11" id="KW-1133">Transmembrane helix</keyword>
<feature type="transmembrane region" description="Helical" evidence="11">
    <location>
        <begin position="96"/>
        <end position="118"/>
    </location>
</feature>
<dbReference type="InterPro" id="IPR000725">
    <property type="entry name" value="Olfact_rcpt"/>
</dbReference>
<evidence type="ECO:0000256" key="10">
    <source>
        <dbReference type="RuleBase" id="RU000688"/>
    </source>
</evidence>
<dbReference type="PRINTS" id="PR00245">
    <property type="entry name" value="OLFACTORYR"/>
</dbReference>
<keyword evidence="11" id="KW-0716">Sensory transduction</keyword>
<evidence type="ECO:0000256" key="8">
    <source>
        <dbReference type="ARBA" id="ARBA00023170"/>
    </source>
</evidence>
<accession>K7EWY6</accession>
<dbReference type="GO" id="GO:0005886">
    <property type="term" value="C:plasma membrane"/>
    <property type="evidence" value="ECO:0007669"/>
    <property type="project" value="UniProtKB-SubCell"/>
</dbReference>
<evidence type="ECO:0000256" key="11">
    <source>
        <dbReference type="RuleBase" id="RU363047"/>
    </source>
</evidence>
<keyword evidence="14" id="KW-1185">Reference proteome</keyword>
<comment type="subcellular location">
    <subcellularLocation>
        <location evidence="1 11">Cell membrane</location>
        <topology evidence="1 11">Multi-pass membrane protein</topology>
    </subcellularLocation>
</comment>
<feature type="domain" description="G-protein coupled receptors family 1 profile" evidence="12">
    <location>
        <begin position="39"/>
        <end position="288"/>
    </location>
</feature>
<feature type="transmembrane region" description="Helical" evidence="11">
    <location>
        <begin position="235"/>
        <end position="254"/>
    </location>
</feature>
<sequence length="312" mass="35030">MENQTNVHEFILMGLSYYPGLQFFLFLVFLVIYLVTLVGNMLIMLVIRADGHLHTPMYFFLSHLAFVDICYSSAIVPKMLENFLAKHKTISVRGCLAQMFFILLSAGTEVFLLSAMAYDRYAAICHPLHYAGTMNKRVRRQLLGASWTMGLLYSLINTLPVLTLHFCGPNEIRHFSCEVPPLLQLSCTAAFANKIALLSSAVIFGFSSFLLTLVSYIHIISTILRIRSTEGRRKAFSTCSSHLTVVVLLFATALSQYMKPSSVVSPVLDEFFSIQYSILTPMLNPIIYSLKNKDVKTALARIRGKIQGSRAM</sequence>
<dbReference type="InterPro" id="IPR017452">
    <property type="entry name" value="GPCR_Rhodpsn_7TM"/>
</dbReference>
<dbReference type="HOGENOM" id="CLU_012526_1_0_1"/>
<dbReference type="OMA" id="MMSKEIC"/>
<evidence type="ECO:0000256" key="2">
    <source>
        <dbReference type="ARBA" id="ARBA00022475"/>
    </source>
</evidence>
<comment type="similarity">
    <text evidence="10">Belongs to the G-protein coupled receptor 1 family.</text>
</comment>
<dbReference type="PANTHER" id="PTHR26452">
    <property type="entry name" value="OLFACTORY RECEPTOR"/>
    <property type="match status" value="1"/>
</dbReference>
<name>K7EWY6_PELSI</name>
<feature type="transmembrane region" description="Helical" evidence="11">
    <location>
        <begin position="274"/>
        <end position="291"/>
    </location>
</feature>
<feature type="transmembrane region" description="Helical" evidence="11">
    <location>
        <begin position="23"/>
        <end position="46"/>
    </location>
</feature>
<dbReference type="eggNOG" id="ENOG502SI96">
    <property type="taxonomic scope" value="Eukaryota"/>
</dbReference>
<dbReference type="AlphaFoldDB" id="K7EWY6"/>
<evidence type="ECO:0000256" key="9">
    <source>
        <dbReference type="ARBA" id="ARBA00023224"/>
    </source>
</evidence>
<keyword evidence="3 10" id="KW-0812">Transmembrane</keyword>
<keyword evidence="4 11" id="KW-0552">Olfaction</keyword>
<evidence type="ECO:0000256" key="6">
    <source>
        <dbReference type="ARBA" id="ARBA00023040"/>
    </source>
</evidence>
<proteinExistence type="inferred from homology"/>
<dbReference type="CDD" id="cd15229">
    <property type="entry name" value="7tmA_OR8S1-like"/>
    <property type="match status" value="1"/>
</dbReference>
<dbReference type="PROSITE" id="PS00237">
    <property type="entry name" value="G_PROTEIN_RECEP_F1_1"/>
    <property type="match status" value="1"/>
</dbReference>
<reference evidence="13" key="4">
    <citation type="submission" date="2025-09" db="UniProtKB">
        <authorList>
            <consortium name="Ensembl"/>
        </authorList>
    </citation>
    <scope>IDENTIFICATION</scope>
</reference>
<dbReference type="GO" id="GO:0004930">
    <property type="term" value="F:G protein-coupled receptor activity"/>
    <property type="evidence" value="ECO:0007669"/>
    <property type="project" value="UniProtKB-KW"/>
</dbReference>
<keyword evidence="8 10" id="KW-0675">Receptor</keyword>
<evidence type="ECO:0000256" key="3">
    <source>
        <dbReference type="ARBA" id="ARBA00022692"/>
    </source>
</evidence>
<dbReference type="InterPro" id="IPR050516">
    <property type="entry name" value="Olfactory_GPCR"/>
</dbReference>
<keyword evidence="6 10" id="KW-0297">G-protein coupled receptor</keyword>
<dbReference type="GO" id="GO:0004984">
    <property type="term" value="F:olfactory receptor activity"/>
    <property type="evidence" value="ECO:0007669"/>
    <property type="project" value="InterPro"/>
</dbReference>
<dbReference type="Proteomes" id="UP000007267">
    <property type="component" value="Unassembled WGS sequence"/>
</dbReference>
<dbReference type="Ensembl" id="ENSPSIT00000000296.1">
    <property type="protein sequence ID" value="ENSPSIP00000000296.1"/>
    <property type="gene ID" value="ENSPSIG00000000295.1"/>
</dbReference>
<reference evidence="13" key="3">
    <citation type="submission" date="2025-08" db="UniProtKB">
        <authorList>
            <consortium name="Ensembl"/>
        </authorList>
    </citation>
    <scope>IDENTIFICATION</scope>
</reference>
<dbReference type="EMBL" id="AGCU01169504">
    <property type="status" value="NOT_ANNOTATED_CDS"/>
    <property type="molecule type" value="Genomic_DNA"/>
</dbReference>
<keyword evidence="9 10" id="KW-0807">Transducer</keyword>
<dbReference type="SUPFAM" id="SSF81321">
    <property type="entry name" value="Family A G protein-coupled receptor-like"/>
    <property type="match status" value="1"/>
</dbReference>
<evidence type="ECO:0000313" key="14">
    <source>
        <dbReference type="Proteomes" id="UP000007267"/>
    </source>
</evidence>
<dbReference type="InterPro" id="IPR000276">
    <property type="entry name" value="GPCR_Rhodpsn"/>
</dbReference>
<protein>
    <recommendedName>
        <fullName evidence="11">Olfactory receptor</fullName>
    </recommendedName>
</protein>
<dbReference type="FunFam" id="1.20.1070.10:FF:000015">
    <property type="entry name" value="Olfactory receptor"/>
    <property type="match status" value="1"/>
</dbReference>
<dbReference type="PROSITE" id="PS50262">
    <property type="entry name" value="G_PROTEIN_RECEP_F1_2"/>
    <property type="match status" value="1"/>
</dbReference>
<evidence type="ECO:0000256" key="4">
    <source>
        <dbReference type="ARBA" id="ARBA00022725"/>
    </source>
</evidence>